<gene>
    <name evidence="2" type="ORF">SFK315_1063</name>
</gene>
<dbReference type="PANTHER" id="PTHR46889:SF4">
    <property type="entry name" value="TRANSPOSASE INSO FOR INSERTION SEQUENCE ELEMENT IS911B-RELATED"/>
    <property type="match status" value="1"/>
</dbReference>
<evidence type="ECO:0000313" key="3">
    <source>
        <dbReference type="Proteomes" id="UP000005407"/>
    </source>
</evidence>
<accession>I6CZT1</accession>
<dbReference type="InterPro" id="IPR036397">
    <property type="entry name" value="RNaseH_sf"/>
</dbReference>
<dbReference type="PATRIC" id="fig|766150.3.peg.1025"/>
<dbReference type="InterPro" id="IPR001584">
    <property type="entry name" value="Integrase_cat-core"/>
</dbReference>
<dbReference type="Pfam" id="PF00665">
    <property type="entry name" value="rve"/>
    <property type="match status" value="1"/>
</dbReference>
<feature type="domain" description="Integrase catalytic" evidence="1">
    <location>
        <begin position="2"/>
        <end position="42"/>
    </location>
</feature>
<organism evidence="2 3">
    <name type="scientific">Shigella flexneri K-315</name>
    <dbReference type="NCBI Taxonomy" id="766150"/>
    <lineage>
        <taxon>Bacteria</taxon>
        <taxon>Pseudomonadati</taxon>
        <taxon>Pseudomonadota</taxon>
        <taxon>Gammaproteobacteria</taxon>
        <taxon>Enterobacterales</taxon>
        <taxon>Enterobacteriaceae</taxon>
        <taxon>Shigella</taxon>
    </lineage>
</organism>
<dbReference type="EMBL" id="AKMY01000013">
    <property type="protein sequence ID" value="EIQ25023.1"/>
    <property type="molecule type" value="Genomic_DNA"/>
</dbReference>
<dbReference type="InterPro" id="IPR050900">
    <property type="entry name" value="Transposase_IS3/IS150/IS904"/>
</dbReference>
<dbReference type="SUPFAM" id="SSF53098">
    <property type="entry name" value="Ribonuclease H-like"/>
    <property type="match status" value="1"/>
</dbReference>
<name>I6CZT1_SHIFL</name>
<proteinExistence type="predicted"/>
<evidence type="ECO:0000259" key="1">
    <source>
        <dbReference type="Pfam" id="PF00665"/>
    </source>
</evidence>
<evidence type="ECO:0000313" key="2">
    <source>
        <dbReference type="EMBL" id="EIQ25023.1"/>
    </source>
</evidence>
<dbReference type="AlphaFoldDB" id="I6CZT1"/>
<dbReference type="PANTHER" id="PTHR46889">
    <property type="entry name" value="TRANSPOSASE INSF FOR INSERTION SEQUENCE IS3B-RELATED"/>
    <property type="match status" value="1"/>
</dbReference>
<dbReference type="Gene3D" id="3.30.420.10">
    <property type="entry name" value="Ribonuclease H-like superfamily/Ribonuclease H"/>
    <property type="match status" value="1"/>
</dbReference>
<dbReference type="GO" id="GO:0003676">
    <property type="term" value="F:nucleic acid binding"/>
    <property type="evidence" value="ECO:0007669"/>
    <property type="project" value="InterPro"/>
</dbReference>
<sequence length="43" mass="5258">MAWETRGKPGGVMFHSDQGSHYTSRQFRQLLWRYQIRQSMSRR</sequence>
<dbReference type="Proteomes" id="UP000005407">
    <property type="component" value="Unassembled WGS sequence"/>
</dbReference>
<dbReference type="GO" id="GO:0015074">
    <property type="term" value="P:DNA integration"/>
    <property type="evidence" value="ECO:0007669"/>
    <property type="project" value="InterPro"/>
</dbReference>
<protein>
    <submittedName>
        <fullName evidence="2">Putative transposase</fullName>
    </submittedName>
</protein>
<reference evidence="2 3" key="1">
    <citation type="submission" date="2012-03" db="EMBL/GenBank/DDBJ databases">
        <authorList>
            <person name="Rasko D."/>
            <person name="Redman J."/>
            <person name="Daugherty S.C."/>
            <person name="Tallon L."/>
            <person name="Sadzewicz L."/>
            <person name="Jones K."/>
            <person name="Santana-Cruz I."/>
            <person name="Liu X."/>
        </authorList>
    </citation>
    <scope>NUCLEOTIDE SEQUENCE [LARGE SCALE GENOMIC DNA]</scope>
    <source>
        <strain evidence="2 3">K-315</strain>
    </source>
</reference>
<dbReference type="InterPro" id="IPR012337">
    <property type="entry name" value="RNaseH-like_sf"/>
</dbReference>
<comment type="caution">
    <text evidence="2">The sequence shown here is derived from an EMBL/GenBank/DDBJ whole genome shotgun (WGS) entry which is preliminary data.</text>
</comment>